<dbReference type="AlphaFoldDB" id="A0A3P9D4F3"/>
<reference evidence="1" key="1">
    <citation type="submission" date="2025-08" db="UniProtKB">
        <authorList>
            <consortium name="Ensembl"/>
        </authorList>
    </citation>
    <scope>IDENTIFICATION</scope>
</reference>
<dbReference type="Proteomes" id="UP000265160">
    <property type="component" value="Unplaced"/>
</dbReference>
<dbReference type="Ensembl" id="ENSMZET00005030147.1">
    <property type="protein sequence ID" value="ENSMZEP00005029229.1"/>
    <property type="gene ID" value="ENSMZEG00005021798.1"/>
</dbReference>
<keyword evidence="2" id="KW-1185">Reference proteome</keyword>
<evidence type="ECO:0000313" key="2">
    <source>
        <dbReference type="Proteomes" id="UP000265160"/>
    </source>
</evidence>
<sequence>FHRNMPNSFFLMELDVLITSRWPLFSISPGNEEEMNSRSATLGLTNEGSLPNVDQLCTVIIYLILFSVYCMMDGFIKGKTDESFRAHKTFRREGNAICFARHIMCISLKSCPPYWT</sequence>
<evidence type="ECO:0000313" key="1">
    <source>
        <dbReference type="Ensembl" id="ENSMZEP00005029229.1"/>
    </source>
</evidence>
<organism evidence="1 2">
    <name type="scientific">Maylandia zebra</name>
    <name type="common">zebra mbuna</name>
    <dbReference type="NCBI Taxonomy" id="106582"/>
    <lineage>
        <taxon>Eukaryota</taxon>
        <taxon>Metazoa</taxon>
        <taxon>Chordata</taxon>
        <taxon>Craniata</taxon>
        <taxon>Vertebrata</taxon>
        <taxon>Euteleostomi</taxon>
        <taxon>Actinopterygii</taxon>
        <taxon>Neopterygii</taxon>
        <taxon>Teleostei</taxon>
        <taxon>Neoteleostei</taxon>
        <taxon>Acanthomorphata</taxon>
        <taxon>Ovalentaria</taxon>
        <taxon>Cichlomorphae</taxon>
        <taxon>Cichliformes</taxon>
        <taxon>Cichlidae</taxon>
        <taxon>African cichlids</taxon>
        <taxon>Pseudocrenilabrinae</taxon>
        <taxon>Haplochromini</taxon>
        <taxon>Maylandia</taxon>
        <taxon>Maylandia zebra complex</taxon>
    </lineage>
</organism>
<dbReference type="GeneTree" id="ENSGT00940000180427"/>
<name>A0A3P9D4F3_9CICH</name>
<proteinExistence type="predicted"/>
<reference evidence="1" key="2">
    <citation type="submission" date="2025-09" db="UniProtKB">
        <authorList>
            <consortium name="Ensembl"/>
        </authorList>
    </citation>
    <scope>IDENTIFICATION</scope>
</reference>
<protein>
    <submittedName>
        <fullName evidence="1">Uncharacterized protein</fullName>
    </submittedName>
</protein>
<accession>A0A3P9D4F3</accession>